<feature type="region of interest" description="Disordered" evidence="3">
    <location>
        <begin position="229"/>
        <end position="263"/>
    </location>
</feature>
<dbReference type="Gene3D" id="2.40.30.170">
    <property type="match status" value="1"/>
</dbReference>
<reference evidence="5 6" key="1">
    <citation type="journal article" date="2021" name="Int. J. Syst. Evol. Microbiol.">
        <title>Reticulibacter mediterranei gen. nov., sp. nov., within the new family Reticulibacteraceae fam. nov., and Ktedonospora formicarum gen. nov., sp. nov., Ktedonobacter robiniae sp. nov., Dictyobacter formicarum sp. nov. and Dictyobacter arantiisoli sp. nov., belonging to the class Ktedonobacteria.</title>
        <authorList>
            <person name="Yabe S."/>
            <person name="Zheng Y."/>
            <person name="Wang C.M."/>
            <person name="Sakai Y."/>
            <person name="Abe K."/>
            <person name="Yokota A."/>
            <person name="Donadio S."/>
            <person name="Cavaletti L."/>
            <person name="Monciardini P."/>
        </authorList>
    </citation>
    <scope>NUCLEOTIDE SEQUENCE [LARGE SCALE GENOMIC DNA]</scope>
    <source>
        <strain evidence="5 6">SOSP1-9</strain>
    </source>
</reference>
<sequence length="504" mass="53083">MIQTPTKPTSSAPDVATEQIVPTNEVPVRRHRWRDPKKVIGISVILFGVLLIGILLGPLHWASGFQGREGSRGILAAPVSAPGFLQAPVYNLVFSSTVSGLISDIYVNLGQHVVANQVLSHLGYNNIPEQVREAQVAVDAARVEVNAGQARLATAITNTHFRVLLAQDTLRAEQNNRRALREQAAANIHFAEVTLQEDEETLDAVMKASEAAIRSARQTESNAIAACQAAASSSTSSPSASDTSSSSDDNASSSNNDNGDSVSSTEASCIKAAQDAFRAAETAANQAVITAQGTVEKDRAALRQAKANADVALTANNGLIVEAADNIDVARTDPEIARAVRDLTIDEFVYRTALATLLVHEKELYLLDLRAPHPGVVTAVIGSVGGQPGALTNFVPAGGIELQSEHGGLTFIQLTDASNVSRVLTYVDEADISKVRVGQKVSFTLKAYGNHQFSGSVILIAPNGVGYPGMQTSIRYPVVIAIDGSSVGSNALFQGMTATVSINT</sequence>
<evidence type="ECO:0000313" key="6">
    <source>
        <dbReference type="Proteomes" id="UP000635565"/>
    </source>
</evidence>
<evidence type="ECO:0000313" key="5">
    <source>
        <dbReference type="EMBL" id="GHO85687.1"/>
    </source>
</evidence>
<dbReference type="RefSeq" id="WP_201363330.1">
    <property type="nucleotide sequence ID" value="NZ_BNJJ01000010.1"/>
</dbReference>
<dbReference type="EMBL" id="BNJJ01000010">
    <property type="protein sequence ID" value="GHO85687.1"/>
    <property type="molecule type" value="Genomic_DNA"/>
</dbReference>
<dbReference type="InterPro" id="IPR050465">
    <property type="entry name" value="UPF0194_transport"/>
</dbReference>
<evidence type="ECO:0008006" key="7">
    <source>
        <dbReference type="Google" id="ProtNLM"/>
    </source>
</evidence>
<keyword evidence="6" id="KW-1185">Reference proteome</keyword>
<keyword evidence="4" id="KW-1133">Transmembrane helix</keyword>
<feature type="transmembrane region" description="Helical" evidence="4">
    <location>
        <begin position="39"/>
        <end position="61"/>
    </location>
</feature>
<organism evidence="5 6">
    <name type="scientific">Dictyobacter formicarum</name>
    <dbReference type="NCBI Taxonomy" id="2778368"/>
    <lineage>
        <taxon>Bacteria</taxon>
        <taxon>Bacillati</taxon>
        <taxon>Chloroflexota</taxon>
        <taxon>Ktedonobacteria</taxon>
        <taxon>Ktedonobacterales</taxon>
        <taxon>Dictyobacteraceae</taxon>
        <taxon>Dictyobacter</taxon>
    </lineage>
</organism>
<keyword evidence="2" id="KW-0175">Coiled coil</keyword>
<name>A0ABQ3VIF5_9CHLR</name>
<comment type="caution">
    <text evidence="5">The sequence shown here is derived from an EMBL/GenBank/DDBJ whole genome shotgun (WGS) entry which is preliminary data.</text>
</comment>
<comment type="subcellular location">
    <subcellularLocation>
        <location evidence="1">Cell envelope</location>
    </subcellularLocation>
</comment>
<evidence type="ECO:0000256" key="1">
    <source>
        <dbReference type="ARBA" id="ARBA00004196"/>
    </source>
</evidence>
<evidence type="ECO:0000256" key="2">
    <source>
        <dbReference type="ARBA" id="ARBA00023054"/>
    </source>
</evidence>
<gene>
    <name evidence="5" type="ORF">KSZ_36930</name>
</gene>
<dbReference type="Proteomes" id="UP000635565">
    <property type="component" value="Unassembled WGS sequence"/>
</dbReference>
<keyword evidence="4" id="KW-0812">Transmembrane</keyword>
<keyword evidence="4" id="KW-0472">Membrane</keyword>
<accession>A0ABQ3VIF5</accession>
<protein>
    <recommendedName>
        <fullName evidence="7">HlyD family secretion protein</fullName>
    </recommendedName>
</protein>
<dbReference type="PANTHER" id="PTHR32347">
    <property type="entry name" value="EFFLUX SYSTEM COMPONENT YKNX-RELATED"/>
    <property type="match status" value="1"/>
</dbReference>
<proteinExistence type="predicted"/>
<dbReference type="PANTHER" id="PTHR32347:SF23">
    <property type="entry name" value="BLL5650 PROTEIN"/>
    <property type="match status" value="1"/>
</dbReference>
<evidence type="ECO:0000256" key="4">
    <source>
        <dbReference type="SAM" id="Phobius"/>
    </source>
</evidence>
<evidence type="ECO:0000256" key="3">
    <source>
        <dbReference type="SAM" id="MobiDB-lite"/>
    </source>
</evidence>